<comment type="caution">
    <text evidence="2">The sequence shown here is derived from an EMBL/GenBank/DDBJ whole genome shotgun (WGS) entry which is preliminary data.</text>
</comment>
<dbReference type="STRING" id="862517.HMPREF9225_1574"/>
<name>E0NN35_9FIRM</name>
<organism evidence="2 3">
    <name type="scientific">Peptoniphilus duerdenii ATCC BAA-1640</name>
    <dbReference type="NCBI Taxonomy" id="862517"/>
    <lineage>
        <taxon>Bacteria</taxon>
        <taxon>Bacillati</taxon>
        <taxon>Bacillota</taxon>
        <taxon>Tissierellia</taxon>
        <taxon>Tissierellales</taxon>
        <taxon>Peptoniphilaceae</taxon>
        <taxon>Peptoniphilus</taxon>
    </lineage>
</organism>
<protein>
    <submittedName>
        <fullName evidence="2">Uncharacterized protein</fullName>
    </submittedName>
</protein>
<feature type="transmembrane region" description="Helical" evidence="1">
    <location>
        <begin position="39"/>
        <end position="58"/>
    </location>
</feature>
<dbReference type="AlphaFoldDB" id="E0NN35"/>
<dbReference type="Proteomes" id="UP000003280">
    <property type="component" value="Unassembled WGS sequence"/>
</dbReference>
<keyword evidence="1" id="KW-0812">Transmembrane</keyword>
<dbReference type="EMBL" id="AEEH01000048">
    <property type="protein sequence ID" value="EFM24708.1"/>
    <property type="molecule type" value="Genomic_DNA"/>
</dbReference>
<accession>E0NN35</accession>
<keyword evidence="3" id="KW-1185">Reference proteome</keyword>
<gene>
    <name evidence="2" type="ORF">HMPREF9225_1574</name>
</gene>
<proteinExistence type="predicted"/>
<keyword evidence="1" id="KW-0472">Membrane</keyword>
<dbReference type="HOGENOM" id="CLU_2956549_0_0_9"/>
<evidence type="ECO:0000256" key="1">
    <source>
        <dbReference type="SAM" id="Phobius"/>
    </source>
</evidence>
<keyword evidence="1" id="KW-1133">Transmembrane helix</keyword>
<sequence length="59" mass="6860">MYNILILNIGGEMSKKNLKNGKNKMPKFDKEKAEKEFRIGAYSVILLLAIYFILKYFGN</sequence>
<reference evidence="2 3" key="1">
    <citation type="submission" date="2010-07" db="EMBL/GenBank/DDBJ databases">
        <authorList>
            <person name="Muzny D."/>
            <person name="Qin X."/>
            <person name="Deng J."/>
            <person name="Jiang H."/>
            <person name="Liu Y."/>
            <person name="Qu J."/>
            <person name="Song X.-Z."/>
            <person name="Zhang L."/>
            <person name="Thornton R."/>
            <person name="Coyle M."/>
            <person name="Francisco L."/>
            <person name="Jackson L."/>
            <person name="Javaid M."/>
            <person name="Korchina V."/>
            <person name="Kovar C."/>
            <person name="Mata R."/>
            <person name="Mathew T."/>
            <person name="Ngo R."/>
            <person name="Nguyen L."/>
            <person name="Nguyen N."/>
            <person name="Okwuonu G."/>
            <person name="Ongeri F."/>
            <person name="Pham C."/>
            <person name="Simmons D."/>
            <person name="Wilczek-Boney K."/>
            <person name="Hale W."/>
            <person name="Jakkamsetti A."/>
            <person name="Pham P."/>
            <person name="Ruth R."/>
            <person name="San Lucas F."/>
            <person name="Warren J."/>
            <person name="Zhang J."/>
            <person name="Zhao Z."/>
            <person name="Zhou C."/>
            <person name="Zhu D."/>
            <person name="Lee S."/>
            <person name="Bess C."/>
            <person name="Blankenburg K."/>
            <person name="Forbes L."/>
            <person name="Fu Q."/>
            <person name="Gubbala S."/>
            <person name="Hirani K."/>
            <person name="Jayaseelan J.C."/>
            <person name="Lara F."/>
            <person name="Munidasa M."/>
            <person name="Palculict T."/>
            <person name="Patil S."/>
            <person name="Pu L.-L."/>
            <person name="Saada N."/>
            <person name="Tang L."/>
            <person name="Weissenberger G."/>
            <person name="Zhu Y."/>
            <person name="Hemphill L."/>
            <person name="Shang Y."/>
            <person name="Youmans B."/>
            <person name="Ayvaz T."/>
            <person name="Ross M."/>
            <person name="Santibanez J."/>
            <person name="Aqrawi P."/>
            <person name="Gross S."/>
            <person name="Joshi V."/>
            <person name="Fowler G."/>
            <person name="Nazareth L."/>
            <person name="Reid J."/>
            <person name="Worley K."/>
            <person name="Petrosino J."/>
            <person name="Highlander S."/>
            <person name="Gibbs R."/>
        </authorList>
    </citation>
    <scope>NUCLEOTIDE SEQUENCE [LARGE SCALE GENOMIC DNA]</scope>
    <source>
        <strain evidence="2 3">ATCC BAA-1640</strain>
    </source>
</reference>
<evidence type="ECO:0000313" key="2">
    <source>
        <dbReference type="EMBL" id="EFM24708.1"/>
    </source>
</evidence>
<evidence type="ECO:0000313" key="3">
    <source>
        <dbReference type="Proteomes" id="UP000003280"/>
    </source>
</evidence>